<dbReference type="GO" id="GO:1990234">
    <property type="term" value="C:transferase complex"/>
    <property type="evidence" value="ECO:0007669"/>
    <property type="project" value="UniProtKB-ARBA"/>
</dbReference>
<feature type="repeat" description="WD" evidence="3">
    <location>
        <begin position="1119"/>
        <end position="1160"/>
    </location>
</feature>
<feature type="repeat" description="WD" evidence="3">
    <location>
        <begin position="1291"/>
        <end position="1332"/>
    </location>
</feature>
<dbReference type="InterPro" id="IPR056884">
    <property type="entry name" value="NPHP3-like_N"/>
</dbReference>
<dbReference type="Gene3D" id="2.60.40.150">
    <property type="entry name" value="C2 domain"/>
    <property type="match status" value="1"/>
</dbReference>
<dbReference type="InterPro" id="IPR007111">
    <property type="entry name" value="NACHT_NTPase"/>
</dbReference>
<feature type="region of interest" description="Disordered" evidence="4">
    <location>
        <begin position="1504"/>
        <end position="1523"/>
    </location>
</feature>
<dbReference type="Proteomes" id="UP000030671">
    <property type="component" value="Unassembled WGS sequence"/>
</dbReference>
<dbReference type="EMBL" id="KI925463">
    <property type="protein sequence ID" value="ETW77146.1"/>
    <property type="molecule type" value="Genomic_DNA"/>
</dbReference>
<keyword evidence="1 3" id="KW-0853">WD repeat</keyword>
<feature type="repeat" description="WD" evidence="3">
    <location>
        <begin position="1076"/>
        <end position="1117"/>
    </location>
</feature>
<dbReference type="GeneID" id="20668498"/>
<dbReference type="InterPro" id="IPR019775">
    <property type="entry name" value="WD40_repeat_CS"/>
</dbReference>
<feature type="repeat" description="WD" evidence="3">
    <location>
        <begin position="990"/>
        <end position="1031"/>
    </location>
</feature>
<dbReference type="Pfam" id="PF24883">
    <property type="entry name" value="NPHP3_N"/>
    <property type="match status" value="1"/>
</dbReference>
<dbReference type="STRING" id="747525.W4JW78"/>
<dbReference type="PROSITE" id="PS50294">
    <property type="entry name" value="WD_REPEATS_REGION"/>
    <property type="match status" value="14"/>
</dbReference>
<organism evidence="7 8">
    <name type="scientific">Heterobasidion irregulare (strain TC 32-1)</name>
    <dbReference type="NCBI Taxonomy" id="747525"/>
    <lineage>
        <taxon>Eukaryota</taxon>
        <taxon>Fungi</taxon>
        <taxon>Dikarya</taxon>
        <taxon>Basidiomycota</taxon>
        <taxon>Agaricomycotina</taxon>
        <taxon>Agaricomycetes</taxon>
        <taxon>Russulales</taxon>
        <taxon>Bondarzewiaceae</taxon>
        <taxon>Heterobasidion</taxon>
        <taxon>Heterobasidion annosum species complex</taxon>
    </lineage>
</organism>
<feature type="repeat" description="WD" evidence="3">
    <location>
        <begin position="911"/>
        <end position="945"/>
    </location>
</feature>
<dbReference type="RefSeq" id="XP_009550689.1">
    <property type="nucleotide sequence ID" value="XM_009552394.1"/>
</dbReference>
<feature type="domain" description="C2" evidence="5">
    <location>
        <begin position="1"/>
        <end position="102"/>
    </location>
</feature>
<feature type="repeat" description="WD" evidence="3">
    <location>
        <begin position="1462"/>
        <end position="1494"/>
    </location>
</feature>
<reference evidence="7 8" key="1">
    <citation type="journal article" date="2012" name="New Phytol.">
        <title>Insight into trade-off between wood decay and parasitism from the genome of a fungal forest pathogen.</title>
        <authorList>
            <person name="Olson A."/>
            <person name="Aerts A."/>
            <person name="Asiegbu F."/>
            <person name="Belbahri L."/>
            <person name="Bouzid O."/>
            <person name="Broberg A."/>
            <person name="Canback B."/>
            <person name="Coutinho P.M."/>
            <person name="Cullen D."/>
            <person name="Dalman K."/>
            <person name="Deflorio G."/>
            <person name="van Diepen L.T."/>
            <person name="Dunand C."/>
            <person name="Duplessis S."/>
            <person name="Durling M."/>
            <person name="Gonthier P."/>
            <person name="Grimwood J."/>
            <person name="Fossdal C.G."/>
            <person name="Hansson D."/>
            <person name="Henrissat B."/>
            <person name="Hietala A."/>
            <person name="Himmelstrand K."/>
            <person name="Hoffmeister D."/>
            <person name="Hogberg N."/>
            <person name="James T.Y."/>
            <person name="Karlsson M."/>
            <person name="Kohler A."/>
            <person name="Kues U."/>
            <person name="Lee Y.H."/>
            <person name="Lin Y.C."/>
            <person name="Lind M."/>
            <person name="Lindquist E."/>
            <person name="Lombard V."/>
            <person name="Lucas S."/>
            <person name="Lunden K."/>
            <person name="Morin E."/>
            <person name="Murat C."/>
            <person name="Park J."/>
            <person name="Raffaello T."/>
            <person name="Rouze P."/>
            <person name="Salamov A."/>
            <person name="Schmutz J."/>
            <person name="Solheim H."/>
            <person name="Stahlberg J."/>
            <person name="Velez H."/>
            <person name="de Vries R.P."/>
            <person name="Wiebenga A."/>
            <person name="Woodward S."/>
            <person name="Yakovlev I."/>
            <person name="Garbelotto M."/>
            <person name="Martin F."/>
            <person name="Grigoriev I.V."/>
            <person name="Stenlid J."/>
        </authorList>
    </citation>
    <scope>NUCLEOTIDE SEQUENCE [LARGE SCALE GENOMIC DNA]</scope>
    <source>
        <strain evidence="7 8">TC 32-1</strain>
    </source>
</reference>
<keyword evidence="8" id="KW-1185">Reference proteome</keyword>
<dbReference type="InterPro" id="IPR015943">
    <property type="entry name" value="WD40/YVTN_repeat-like_dom_sf"/>
</dbReference>
<dbReference type="InterPro" id="IPR000008">
    <property type="entry name" value="C2_dom"/>
</dbReference>
<keyword evidence="2" id="KW-0677">Repeat</keyword>
<dbReference type="InParanoid" id="W4JW78"/>
<dbReference type="GO" id="GO:0005634">
    <property type="term" value="C:nucleus"/>
    <property type="evidence" value="ECO:0007669"/>
    <property type="project" value="TreeGrafter"/>
</dbReference>
<dbReference type="PROSITE" id="PS50837">
    <property type="entry name" value="NACHT"/>
    <property type="match status" value="1"/>
</dbReference>
<dbReference type="SMART" id="SM00320">
    <property type="entry name" value="WD40"/>
    <property type="match status" value="14"/>
</dbReference>
<feature type="repeat" description="WD" evidence="3">
    <location>
        <begin position="1248"/>
        <end position="1289"/>
    </location>
</feature>
<evidence type="ECO:0008006" key="9">
    <source>
        <dbReference type="Google" id="ProtNLM"/>
    </source>
</evidence>
<feature type="repeat" description="WD" evidence="3">
    <location>
        <begin position="1419"/>
        <end position="1460"/>
    </location>
</feature>
<feature type="repeat" description="WD" evidence="3">
    <location>
        <begin position="1377"/>
        <end position="1418"/>
    </location>
</feature>
<dbReference type="InterPro" id="IPR003593">
    <property type="entry name" value="AAA+_ATPase"/>
</dbReference>
<dbReference type="Gene3D" id="2.130.10.10">
    <property type="entry name" value="YVTN repeat-like/Quinoprotein amine dehydrogenase"/>
    <property type="match status" value="7"/>
</dbReference>
<dbReference type="SMART" id="SM00382">
    <property type="entry name" value="AAA"/>
    <property type="match status" value="1"/>
</dbReference>
<evidence type="ECO:0000256" key="4">
    <source>
        <dbReference type="SAM" id="MobiDB-lite"/>
    </source>
</evidence>
<dbReference type="eggNOG" id="KOG0271">
    <property type="taxonomic scope" value="Eukaryota"/>
</dbReference>
<dbReference type="PRINTS" id="PR00320">
    <property type="entry name" value="GPROTEINBRPT"/>
</dbReference>
<proteinExistence type="predicted"/>
<dbReference type="SUPFAM" id="SSF49562">
    <property type="entry name" value="C2 domain (Calcium/lipid-binding domain, CaLB)"/>
    <property type="match status" value="1"/>
</dbReference>
<feature type="repeat" description="WD" evidence="3">
    <location>
        <begin position="1033"/>
        <end position="1074"/>
    </location>
</feature>
<evidence type="ECO:0000256" key="3">
    <source>
        <dbReference type="PROSITE-ProRule" id="PRU00221"/>
    </source>
</evidence>
<evidence type="ECO:0000256" key="1">
    <source>
        <dbReference type="ARBA" id="ARBA00022574"/>
    </source>
</evidence>
<feature type="repeat" description="WD" evidence="3">
    <location>
        <begin position="1162"/>
        <end position="1195"/>
    </location>
</feature>
<sequence length="1637" mass="178823">MVTAIRAVDLPKVQGLFCIRNINGRFYCTITIDEKQERTEVARRGSSPEWDKSFSFYAHPSSTLTLHIYACRRIRRDQHISVITEPISTLCSSIINGGTEEFTRSIPGESKARLKLRIIVGGNKETPINALASIERALPAVKSPSRAVGTTLEDVASGAEVVQGLSDASRSLFGKMKVFCDLMDLVTEVQPYSRMAWMVVSAAQKLFEKSKEHNRQVQKLVATMDSLYNIVSELKVNPEKIQSHQGLLRRIAQQTTECCYFIREGVNKEDFADRHRLSVTDAHIDKYCAAFADMEKEFYGRLVGQAGIAVMRILDVVEDHPTETNLDGMPYANGVSFDMSKRCHPGTRTSLLDEIADWINAEDAPRVLLLSGAAGTGKSTISHTIAHRFKNVGRLGASFSFTRGQADRGPNKLLSTVAQDLADLDQHIRRALGEVDHRDKDHQTMSNVRTQFERLILEPIKTLVFTGPIVIVIDALDESGDPTSREELLQVLVTRAQDLPANFRIFLTSRPEPDIERLFRHNDRVAVKRMWDLSPSSTEADLKLYIHARLSDPDLDDIDDECRRTLVSKSAGSFQWAYVACEFIKGMGMPGSASRERYDLLIQGTTGKARPLDHLYRMVLSHFFQAGGSLVLNRFKLLMGLLLVAFEPLSVGLLNKLLHAARDGNPGFKVKNILDYMGFLLSGVTGDEPVRPLHASFRDFLLDPSRSVEFCVDTSQAHRDLILASLYIMKKELAFNICGLESSYVLNQNIPDLADRIQKHIPARLSYSCRFWAEHLRGLRFAIDPILLKDMEVILTQKFLFWLEAMSLLGDISGCAQALSFLADWSSGTNTGQISRLVSDARVFVNTFAFPMSQSAPHVYLSALPFTPPTSTVFRSFNGEFPQTIFRDWAGATGHWPVVQDVIHATVTTVVSSLMFSPDGSRIVTGLQDSTIRLWDAKTGAAVGEPLQGHKSRVQAVAFSPDGSRIVSGSIDKTIRIWDTATCATTCKPLEGHTGWVQCVAFSLNGLLIVSGSIDTTIRIWDAATGAALGEPLKGHVDDVLSISFSPDGSRIVSSSIDATIRIWDVASGAALGKPLKGHTSWIRSVVFSPDGLRIASGSDDKTIRIWDSATGAAVGQPFEGHTNRVQCVAFSPNGSHIVSGSTDATIRVWNSATGVAVGEPLEGQADDILSITFSPDGSHIVSGSNHATIRVWDVAAQIAAGELFEGHTDCVHSVAFSSNSSYVVSSSSDKTIRLWDAATGFAMGEPLRGHTGWVQSVVFSPDGSRILSGSRDSTIRVWDTGTGTAVGEPLEVGTLGVQSIAFSPDSSRIVSGLDNGTLRVWDTETGAAVSEPFMGHAGSVHSVAFSPDGSYIVSGSFDKTIRIWDATTGASVDDPFEGHVDQVHSVAFSPDGLYIVSASRDWTIRLWDTATGSVGQFFEGHTSCVNSVAFSPDGSRIVSGSSDKTIRLWDTVTGATLGEPFEGHTDSVMSVAFSPDGLHIVSGSRDATVRVWDAPMSLFVGEAPSGHAKEDESSSASEKDGGDLAALDSNTLVSAPHHVPILFSSRCEHALPNVDNLYASSMPPQVHYRTSRHLTEDGWMMGPASQLLFWVPSAFRDKLWPDGRLRRVIGREYLQLDLSQFIHGSSWTDCYRPSAS</sequence>
<dbReference type="InterPro" id="IPR036322">
    <property type="entry name" value="WD40_repeat_dom_sf"/>
</dbReference>
<dbReference type="SUPFAM" id="SSF50978">
    <property type="entry name" value="WD40 repeat-like"/>
    <property type="match status" value="3"/>
</dbReference>
<dbReference type="HOGENOM" id="CLU_000288_6_3_1"/>
<dbReference type="Pfam" id="PF00168">
    <property type="entry name" value="C2"/>
    <property type="match status" value="1"/>
</dbReference>
<feature type="domain" description="NACHT" evidence="6">
    <location>
        <begin position="366"/>
        <end position="511"/>
    </location>
</feature>
<dbReference type="PROSITE" id="PS50082">
    <property type="entry name" value="WD_REPEATS_2"/>
    <property type="match status" value="14"/>
</dbReference>
<evidence type="ECO:0000259" key="6">
    <source>
        <dbReference type="PROSITE" id="PS50837"/>
    </source>
</evidence>
<dbReference type="PROSITE" id="PS00678">
    <property type="entry name" value="WD_REPEATS_1"/>
    <property type="match status" value="7"/>
</dbReference>
<evidence type="ECO:0000313" key="8">
    <source>
        <dbReference type="Proteomes" id="UP000030671"/>
    </source>
</evidence>
<protein>
    <recommendedName>
        <fullName evidence="9">C2 domain-containing protein</fullName>
    </recommendedName>
</protein>
<dbReference type="InterPro" id="IPR001680">
    <property type="entry name" value="WD40_rpt"/>
</dbReference>
<dbReference type="OrthoDB" id="2658414at2759"/>
<feature type="repeat" description="WD" evidence="3">
    <location>
        <begin position="947"/>
        <end position="979"/>
    </location>
</feature>
<dbReference type="PROSITE" id="PS50004">
    <property type="entry name" value="C2"/>
    <property type="match status" value="1"/>
</dbReference>
<gene>
    <name evidence="7" type="ORF">HETIRDRAFT_174216</name>
</gene>
<accession>W4JW78</accession>
<evidence type="ECO:0000256" key="2">
    <source>
        <dbReference type="ARBA" id="ARBA00022737"/>
    </source>
</evidence>
<dbReference type="InterPro" id="IPR035892">
    <property type="entry name" value="C2_domain_sf"/>
</dbReference>
<dbReference type="KEGG" id="hir:HETIRDRAFT_174216"/>
<feature type="repeat" description="WD" evidence="3">
    <location>
        <begin position="1334"/>
        <end position="1375"/>
    </location>
</feature>
<name>W4JW78_HETIT</name>
<dbReference type="PANTHER" id="PTHR22847:SF637">
    <property type="entry name" value="WD REPEAT DOMAIN 5B"/>
    <property type="match status" value="1"/>
</dbReference>
<dbReference type="Pfam" id="PF00400">
    <property type="entry name" value="WD40"/>
    <property type="match status" value="14"/>
</dbReference>
<dbReference type="InterPro" id="IPR027417">
    <property type="entry name" value="P-loop_NTPase"/>
</dbReference>
<dbReference type="CDD" id="cd00030">
    <property type="entry name" value="C2"/>
    <property type="match status" value="1"/>
</dbReference>
<dbReference type="PANTHER" id="PTHR22847">
    <property type="entry name" value="WD40 REPEAT PROTEIN"/>
    <property type="match status" value="1"/>
</dbReference>
<evidence type="ECO:0000313" key="7">
    <source>
        <dbReference type="EMBL" id="ETW77146.1"/>
    </source>
</evidence>
<dbReference type="Gene3D" id="3.40.50.300">
    <property type="entry name" value="P-loop containing nucleotide triphosphate hydrolases"/>
    <property type="match status" value="1"/>
</dbReference>
<dbReference type="eggNOG" id="KOG0266">
    <property type="taxonomic scope" value="Eukaryota"/>
</dbReference>
<feature type="compositionally biased region" description="Basic and acidic residues" evidence="4">
    <location>
        <begin position="1508"/>
        <end position="1523"/>
    </location>
</feature>
<dbReference type="SUPFAM" id="SSF52540">
    <property type="entry name" value="P-loop containing nucleoside triphosphate hydrolases"/>
    <property type="match status" value="1"/>
</dbReference>
<feature type="repeat" description="WD" evidence="3">
    <location>
        <begin position="1205"/>
        <end position="1246"/>
    </location>
</feature>
<dbReference type="CDD" id="cd00200">
    <property type="entry name" value="WD40"/>
    <property type="match status" value="2"/>
</dbReference>
<dbReference type="InterPro" id="IPR020472">
    <property type="entry name" value="WD40_PAC1"/>
</dbReference>
<evidence type="ECO:0000259" key="5">
    <source>
        <dbReference type="PROSITE" id="PS50004"/>
    </source>
</evidence>